<reference evidence="2 3" key="1">
    <citation type="submission" date="2020-04" db="EMBL/GenBank/DDBJ databases">
        <title>Chromosome-level genome assembly of a cyprinid fish Onychostoma macrolepis by integration of Nanopore Sequencing, Bionano and Hi-C technology.</title>
        <authorList>
            <person name="Wang D."/>
        </authorList>
    </citation>
    <scope>NUCLEOTIDE SEQUENCE [LARGE SCALE GENOMIC DNA]</scope>
    <source>
        <strain evidence="2">SWU-2019</strain>
        <tissue evidence="2">Muscle</tissue>
    </source>
</reference>
<evidence type="ECO:0000313" key="2">
    <source>
        <dbReference type="EMBL" id="KAF4099287.1"/>
    </source>
</evidence>
<dbReference type="AlphaFoldDB" id="A0A7J6BWB5"/>
<accession>A0A7J6BWB5</accession>
<sequence length="159" mass="17963">MNNLKFNVLCVCVCVCVSFSLSLSLSFSVPILLILKKLPRRLNKFFKDSTLHSPSSQIFWSLWSFLTHYLNKGRPIMGFEFGHLVCLRRGPKAAKTNTSNGFFTDYSISVPQYQPFQKLLHLSLSRVADLLPVLYCKLPVLACLLVLISPVQLTLPSLL</sequence>
<keyword evidence="1" id="KW-0472">Membrane</keyword>
<comment type="caution">
    <text evidence="2">The sequence shown here is derived from an EMBL/GenBank/DDBJ whole genome shotgun (WGS) entry which is preliminary data.</text>
</comment>
<feature type="transmembrane region" description="Helical" evidence="1">
    <location>
        <begin position="6"/>
        <end position="35"/>
    </location>
</feature>
<keyword evidence="3" id="KW-1185">Reference proteome</keyword>
<evidence type="ECO:0000313" key="3">
    <source>
        <dbReference type="Proteomes" id="UP000579812"/>
    </source>
</evidence>
<keyword evidence="1" id="KW-1133">Transmembrane helix</keyword>
<organism evidence="2 3">
    <name type="scientific">Onychostoma macrolepis</name>
    <dbReference type="NCBI Taxonomy" id="369639"/>
    <lineage>
        <taxon>Eukaryota</taxon>
        <taxon>Metazoa</taxon>
        <taxon>Chordata</taxon>
        <taxon>Craniata</taxon>
        <taxon>Vertebrata</taxon>
        <taxon>Euteleostomi</taxon>
        <taxon>Actinopterygii</taxon>
        <taxon>Neopterygii</taxon>
        <taxon>Teleostei</taxon>
        <taxon>Ostariophysi</taxon>
        <taxon>Cypriniformes</taxon>
        <taxon>Cyprinidae</taxon>
        <taxon>Acrossocheilinae</taxon>
        <taxon>Onychostoma</taxon>
    </lineage>
</organism>
<gene>
    <name evidence="2" type="ORF">G5714_019413</name>
</gene>
<evidence type="ECO:0000256" key="1">
    <source>
        <dbReference type="SAM" id="Phobius"/>
    </source>
</evidence>
<keyword evidence="1" id="KW-0812">Transmembrane</keyword>
<dbReference type="EMBL" id="JAAMOB010000020">
    <property type="protein sequence ID" value="KAF4099287.1"/>
    <property type="molecule type" value="Genomic_DNA"/>
</dbReference>
<dbReference type="Proteomes" id="UP000579812">
    <property type="component" value="Unassembled WGS sequence"/>
</dbReference>
<name>A0A7J6BWB5_9TELE</name>
<protein>
    <submittedName>
        <fullName evidence="2">Uncharacterized protein</fullName>
    </submittedName>
</protein>
<proteinExistence type="predicted"/>